<evidence type="ECO:0000256" key="1">
    <source>
        <dbReference type="SAM" id="MobiDB-lite"/>
    </source>
</evidence>
<dbReference type="PANTHER" id="PTHR34835">
    <property type="entry name" value="OS07G0283600 PROTEIN-RELATED"/>
    <property type="match status" value="1"/>
</dbReference>
<feature type="region of interest" description="Disordered" evidence="1">
    <location>
        <begin position="44"/>
        <end position="69"/>
    </location>
</feature>
<dbReference type="PANTHER" id="PTHR34835:SF60">
    <property type="entry name" value="OS10G0490300 PROTEIN"/>
    <property type="match status" value="1"/>
</dbReference>
<name>A0A8T0TNQ4_PANVG</name>
<evidence type="ECO:0000313" key="2">
    <source>
        <dbReference type="EMBL" id="KAG2610695.1"/>
    </source>
</evidence>
<feature type="compositionally biased region" description="Polar residues" evidence="1">
    <location>
        <begin position="606"/>
        <end position="624"/>
    </location>
</feature>
<feature type="compositionally biased region" description="Low complexity" evidence="1">
    <location>
        <begin position="670"/>
        <end position="683"/>
    </location>
</feature>
<evidence type="ECO:0008006" key="4">
    <source>
        <dbReference type="Google" id="ProtNLM"/>
    </source>
</evidence>
<reference evidence="2" key="1">
    <citation type="submission" date="2020-05" db="EMBL/GenBank/DDBJ databases">
        <title>WGS assembly of Panicum virgatum.</title>
        <authorList>
            <person name="Lovell J.T."/>
            <person name="Jenkins J."/>
            <person name="Shu S."/>
            <person name="Juenger T.E."/>
            <person name="Schmutz J."/>
        </authorList>
    </citation>
    <scope>NUCLEOTIDE SEQUENCE</scope>
    <source>
        <strain evidence="2">AP13</strain>
    </source>
</reference>
<evidence type="ECO:0000313" key="3">
    <source>
        <dbReference type="Proteomes" id="UP000823388"/>
    </source>
</evidence>
<feature type="region of interest" description="Disordered" evidence="1">
    <location>
        <begin position="1"/>
        <end position="21"/>
    </location>
</feature>
<protein>
    <recommendedName>
        <fullName evidence="4">Aminotransferase-like plant mobile domain-containing protein</fullName>
    </recommendedName>
</protein>
<dbReference type="Proteomes" id="UP000823388">
    <property type="component" value="Chromosome 4K"/>
</dbReference>
<accession>A0A8T0TNQ4</accession>
<organism evidence="2 3">
    <name type="scientific">Panicum virgatum</name>
    <name type="common">Blackwell switchgrass</name>
    <dbReference type="NCBI Taxonomy" id="38727"/>
    <lineage>
        <taxon>Eukaryota</taxon>
        <taxon>Viridiplantae</taxon>
        <taxon>Streptophyta</taxon>
        <taxon>Embryophyta</taxon>
        <taxon>Tracheophyta</taxon>
        <taxon>Spermatophyta</taxon>
        <taxon>Magnoliopsida</taxon>
        <taxon>Liliopsida</taxon>
        <taxon>Poales</taxon>
        <taxon>Poaceae</taxon>
        <taxon>PACMAD clade</taxon>
        <taxon>Panicoideae</taxon>
        <taxon>Panicodae</taxon>
        <taxon>Paniceae</taxon>
        <taxon>Panicinae</taxon>
        <taxon>Panicum</taxon>
        <taxon>Panicum sect. Hiantes</taxon>
    </lineage>
</organism>
<feature type="compositionally biased region" description="Polar residues" evidence="1">
    <location>
        <begin position="44"/>
        <end position="59"/>
    </location>
</feature>
<keyword evidence="3" id="KW-1185">Reference proteome</keyword>
<gene>
    <name evidence="2" type="ORF">PVAP13_4KG189830</name>
</gene>
<sequence length="779" mass="85544">MSDDEDAEEFAEDEPGSQRDEEMVDDDAVFGLFKKHFCNSLRQMMRSGNGSQPGPSNIARNRRRNSGCGVSDARVRKVVTRLNVTYFSEILEALDGPKRKVIETYGFGSLLHFDKCAIPLAFSRWIADQVQVRSSDIVVSNKSIPITVRAVHDILGIPFGGSSVRKCDAERGKKEFLAVLRLSRLPNFKYFGDKLKEKDISVDDLVRSFLIVALATFLCPNSNTYPSTKHLLPLVDIKNAKGWDWSKYVHFWLMEDIRKYQRNMMSSTHDSITLGGCLYVLCVLYLDHLVFGPQDLLPAMLPRICVWKQGMIKEFSELDCVRGHTFGRYPILSFKSTCYARRPGVRTPSPVCDASVMNFKNELLQRVPGTFAPQSLEDITDLYKKHVAAAPNEVSPVYAQSIIVDIIDNFYQRAQKDKSNDNRRSTNSAEPTCSTPCSNIFAAGADDNGEHFDEQTDNVVGHSPVQVAQQNLSDVHVCTPSVDIAHCMSGEIVIVPCSGGQTQSDQVYTGDTVKVATSSPDVSNQSKVSHGCSKRKKRSACNSSPDASGDKVATRTRSRRNSLSPNVAMPAVGITYNPESIIRKQRVKRLAIRGQKSPLGRRIENDTSSCSVPTSDSTQPNHGVQASGLDDRTHLAKDVVNNKLKDVPPKNTVESASRTDDVHAPVTHASGLKGSSGKSSDSFGTKVGDVLSEAAGNSYVKVDADLRSASSPLKSASFDHLLSKDISAHSSRDVQQQSDVAAKYHSKISIADKIALWDVGVPSFCLGDEFDPSGNVFFS</sequence>
<feature type="compositionally biased region" description="Polar residues" evidence="1">
    <location>
        <begin position="517"/>
        <end position="528"/>
    </location>
</feature>
<dbReference type="EMBL" id="CM029043">
    <property type="protein sequence ID" value="KAG2610695.1"/>
    <property type="molecule type" value="Genomic_DNA"/>
</dbReference>
<comment type="caution">
    <text evidence="2">The sequence shown here is derived from an EMBL/GenBank/DDBJ whole genome shotgun (WGS) entry which is preliminary data.</text>
</comment>
<feature type="region of interest" description="Disordered" evidence="1">
    <location>
        <begin position="517"/>
        <end position="563"/>
    </location>
</feature>
<proteinExistence type="predicted"/>
<dbReference type="AlphaFoldDB" id="A0A8T0TNQ4"/>
<feature type="compositionally biased region" description="Acidic residues" evidence="1">
    <location>
        <begin position="1"/>
        <end position="15"/>
    </location>
</feature>
<feature type="region of interest" description="Disordered" evidence="1">
    <location>
        <begin position="592"/>
        <end position="683"/>
    </location>
</feature>